<dbReference type="PANTHER" id="PTHR28653">
    <property type="match status" value="1"/>
</dbReference>
<sequence length="174" mass="20336">MFSSKNNVKSTLLCGPQELNKSFMFETAIYWAEEGRRVIYITPTPLERLPATCHDKCNPAPAAFKLMRFMYLENYESLIERMIELHTFASLPSVLLIDDFDAYINDYKETEISQDLHIARICSLILDTMNSCARILKINKTFTEQCPSYRYCKLEDGTRVLKQILYESMIFDRN</sequence>
<keyword evidence="2" id="KW-1185">Reference proteome</keyword>
<dbReference type="PANTHER" id="PTHR28653:SF1">
    <property type="entry name" value="ATPASE SWSAP1"/>
    <property type="match status" value="1"/>
</dbReference>
<protein>
    <recommendedName>
        <fullName evidence="3">ATPase AAA-type core domain-containing protein</fullName>
    </recommendedName>
</protein>
<gene>
    <name evidence="1" type="ORF">APICC_07342</name>
</gene>
<organism evidence="1 2">
    <name type="scientific">Apis cerana cerana</name>
    <name type="common">Oriental honeybee</name>
    <dbReference type="NCBI Taxonomy" id="94128"/>
    <lineage>
        <taxon>Eukaryota</taxon>
        <taxon>Metazoa</taxon>
        <taxon>Ecdysozoa</taxon>
        <taxon>Arthropoda</taxon>
        <taxon>Hexapoda</taxon>
        <taxon>Insecta</taxon>
        <taxon>Pterygota</taxon>
        <taxon>Neoptera</taxon>
        <taxon>Endopterygota</taxon>
        <taxon>Hymenoptera</taxon>
        <taxon>Apocrita</taxon>
        <taxon>Aculeata</taxon>
        <taxon>Apoidea</taxon>
        <taxon>Anthophila</taxon>
        <taxon>Apidae</taxon>
        <taxon>Apis</taxon>
    </lineage>
</organism>
<evidence type="ECO:0008006" key="3">
    <source>
        <dbReference type="Google" id="ProtNLM"/>
    </source>
</evidence>
<dbReference type="AlphaFoldDB" id="A0A2A3E2H3"/>
<evidence type="ECO:0000313" key="2">
    <source>
        <dbReference type="Proteomes" id="UP000242457"/>
    </source>
</evidence>
<dbReference type="GO" id="GO:0000724">
    <property type="term" value="P:double-strand break repair via homologous recombination"/>
    <property type="evidence" value="ECO:0007669"/>
    <property type="project" value="TreeGrafter"/>
</dbReference>
<dbReference type="GO" id="GO:0003697">
    <property type="term" value="F:single-stranded DNA binding"/>
    <property type="evidence" value="ECO:0007669"/>
    <property type="project" value="TreeGrafter"/>
</dbReference>
<dbReference type="EMBL" id="KZ288462">
    <property type="protein sequence ID" value="PBC25466.1"/>
    <property type="molecule type" value="Genomic_DNA"/>
</dbReference>
<accession>A0A2A3E2H3</accession>
<reference evidence="1 2" key="1">
    <citation type="submission" date="2014-07" db="EMBL/GenBank/DDBJ databases">
        <title>Genomic and transcriptomic analysis on Apis cerana provide comprehensive insights into honey bee biology.</title>
        <authorList>
            <person name="Diao Q."/>
            <person name="Sun L."/>
            <person name="Zheng H."/>
            <person name="Zheng H."/>
            <person name="Xu S."/>
            <person name="Wang S."/>
            <person name="Zeng Z."/>
            <person name="Hu F."/>
            <person name="Su S."/>
            <person name="Wu J."/>
        </authorList>
    </citation>
    <scope>NUCLEOTIDE SEQUENCE [LARGE SCALE GENOMIC DNA]</scope>
    <source>
        <tissue evidence="1">Pupae without intestine</tissue>
    </source>
</reference>
<dbReference type="Proteomes" id="UP000242457">
    <property type="component" value="Unassembled WGS sequence"/>
</dbReference>
<dbReference type="STRING" id="94128.A0A2A3E2H3"/>
<name>A0A2A3E2H3_APICC</name>
<proteinExistence type="predicted"/>
<evidence type="ECO:0000313" key="1">
    <source>
        <dbReference type="EMBL" id="PBC25466.1"/>
    </source>
</evidence>
<dbReference type="GO" id="GO:0097196">
    <property type="term" value="C:Shu complex"/>
    <property type="evidence" value="ECO:0007669"/>
    <property type="project" value="TreeGrafter"/>
</dbReference>
<dbReference type="OrthoDB" id="67296at2759"/>